<evidence type="ECO:0000256" key="3">
    <source>
        <dbReference type="ARBA" id="ARBA00012438"/>
    </source>
</evidence>
<dbReference type="InterPro" id="IPR013767">
    <property type="entry name" value="PAS_fold"/>
</dbReference>
<evidence type="ECO:0000313" key="17">
    <source>
        <dbReference type="EMBL" id="MDU0112869.1"/>
    </source>
</evidence>
<dbReference type="Pfam" id="PF13188">
    <property type="entry name" value="PAS_8"/>
    <property type="match status" value="1"/>
</dbReference>
<comment type="subcellular location">
    <subcellularLocation>
        <location evidence="2">Membrane</location>
    </subcellularLocation>
</comment>
<dbReference type="InterPro" id="IPR042240">
    <property type="entry name" value="CHASE_sf"/>
</dbReference>
<dbReference type="SMART" id="SM00091">
    <property type="entry name" value="PAS"/>
    <property type="match status" value="3"/>
</dbReference>
<dbReference type="PANTHER" id="PTHR45339:SF3">
    <property type="entry name" value="HISTIDINE KINASE"/>
    <property type="match status" value="1"/>
</dbReference>
<reference evidence="17 18" key="1">
    <citation type="submission" date="2023-10" db="EMBL/GenBank/DDBJ databases">
        <title>Psychrosphaera aquimaarina strain SW33 isolated from seawater.</title>
        <authorList>
            <person name="Bayburt H."/>
            <person name="Kim J.M."/>
            <person name="Choi B.J."/>
            <person name="Jeon C.O."/>
        </authorList>
    </citation>
    <scope>NUCLEOTIDE SEQUENCE [LARGE SCALE GENOMIC DNA]</scope>
    <source>
        <strain evidence="17 18">KCTC 52743</strain>
    </source>
</reference>
<evidence type="ECO:0000256" key="5">
    <source>
        <dbReference type="ARBA" id="ARBA00022692"/>
    </source>
</evidence>
<dbReference type="InterPro" id="IPR036641">
    <property type="entry name" value="HPT_dom_sf"/>
</dbReference>
<dbReference type="Gene3D" id="3.40.50.2300">
    <property type="match status" value="2"/>
</dbReference>
<evidence type="ECO:0000313" key="18">
    <source>
        <dbReference type="Proteomes" id="UP001257914"/>
    </source>
</evidence>
<dbReference type="CDD" id="cd00082">
    <property type="entry name" value="HisKA"/>
    <property type="match status" value="1"/>
</dbReference>
<feature type="domain" description="Response regulatory" evidence="13">
    <location>
        <begin position="1001"/>
        <end position="1125"/>
    </location>
</feature>
<dbReference type="Gene3D" id="3.30.450.350">
    <property type="entry name" value="CHASE domain"/>
    <property type="match status" value="1"/>
</dbReference>
<dbReference type="PROSITE" id="PS50109">
    <property type="entry name" value="HIS_KIN"/>
    <property type="match status" value="1"/>
</dbReference>
<dbReference type="Gene3D" id="3.30.565.10">
    <property type="entry name" value="Histidine kinase-like ATPase, C-terminal domain"/>
    <property type="match status" value="1"/>
</dbReference>
<dbReference type="InterPro" id="IPR003661">
    <property type="entry name" value="HisK_dim/P_dom"/>
</dbReference>
<feature type="modified residue" description="4-aspartylphosphate" evidence="10">
    <location>
        <position position="1197"/>
    </location>
</feature>
<dbReference type="Pfam" id="PF00512">
    <property type="entry name" value="HisKA"/>
    <property type="match status" value="1"/>
</dbReference>
<dbReference type="InterPro" id="IPR005467">
    <property type="entry name" value="His_kinase_dom"/>
</dbReference>
<dbReference type="SMART" id="SM01079">
    <property type="entry name" value="CHASE"/>
    <property type="match status" value="1"/>
</dbReference>
<feature type="modified residue" description="4-aspartylphosphate" evidence="10">
    <location>
        <position position="1055"/>
    </location>
</feature>
<keyword evidence="7" id="KW-0902">Two-component regulatory system</keyword>
<evidence type="ECO:0000256" key="7">
    <source>
        <dbReference type="ARBA" id="ARBA00023012"/>
    </source>
</evidence>
<dbReference type="EMBL" id="JAWCUA010000007">
    <property type="protein sequence ID" value="MDU0112869.1"/>
    <property type="molecule type" value="Genomic_DNA"/>
</dbReference>
<dbReference type="Gene3D" id="1.10.287.130">
    <property type="match status" value="1"/>
</dbReference>
<dbReference type="CDD" id="cd00130">
    <property type="entry name" value="PAS"/>
    <property type="match status" value="1"/>
</dbReference>
<dbReference type="InterPro" id="IPR000014">
    <property type="entry name" value="PAS"/>
</dbReference>
<dbReference type="EC" id="2.7.13.3" evidence="3"/>
<keyword evidence="8 11" id="KW-0472">Membrane</keyword>
<gene>
    <name evidence="17" type="ORF">RT723_07625</name>
</gene>
<evidence type="ECO:0000256" key="2">
    <source>
        <dbReference type="ARBA" id="ARBA00004370"/>
    </source>
</evidence>
<dbReference type="InterPro" id="IPR036890">
    <property type="entry name" value="HATPase_C_sf"/>
</dbReference>
<dbReference type="InterPro" id="IPR006189">
    <property type="entry name" value="CHASE_dom"/>
</dbReference>
<dbReference type="SUPFAM" id="SSF52172">
    <property type="entry name" value="CheY-like"/>
    <property type="match status" value="2"/>
</dbReference>
<dbReference type="InterPro" id="IPR035965">
    <property type="entry name" value="PAS-like_dom_sf"/>
</dbReference>
<dbReference type="InterPro" id="IPR001789">
    <property type="entry name" value="Sig_transdc_resp-reg_receiver"/>
</dbReference>
<feature type="transmembrane region" description="Helical" evidence="11">
    <location>
        <begin position="322"/>
        <end position="340"/>
    </location>
</feature>
<dbReference type="Gene3D" id="1.20.120.160">
    <property type="entry name" value="HPT domain"/>
    <property type="match status" value="1"/>
</dbReference>
<dbReference type="PROSITE" id="PS50839">
    <property type="entry name" value="CHASE"/>
    <property type="match status" value="1"/>
</dbReference>
<evidence type="ECO:0000259" key="16">
    <source>
        <dbReference type="PROSITE" id="PS50894"/>
    </source>
</evidence>
<dbReference type="PANTHER" id="PTHR45339">
    <property type="entry name" value="HYBRID SIGNAL TRANSDUCTION HISTIDINE KINASE J"/>
    <property type="match status" value="1"/>
</dbReference>
<evidence type="ECO:0000256" key="10">
    <source>
        <dbReference type="PROSITE-ProRule" id="PRU00169"/>
    </source>
</evidence>
<dbReference type="InterPro" id="IPR011006">
    <property type="entry name" value="CheY-like_superfamily"/>
</dbReference>
<accession>A0ABU3QZK6</accession>
<dbReference type="NCBIfam" id="TIGR00229">
    <property type="entry name" value="sensory_box"/>
    <property type="match status" value="1"/>
</dbReference>
<dbReference type="PRINTS" id="PR00344">
    <property type="entry name" value="BCTRLSENSOR"/>
</dbReference>
<evidence type="ECO:0000259" key="15">
    <source>
        <dbReference type="PROSITE" id="PS50839"/>
    </source>
</evidence>
<dbReference type="Proteomes" id="UP001257914">
    <property type="component" value="Unassembled WGS sequence"/>
</dbReference>
<keyword evidence="5 11" id="KW-0812">Transmembrane</keyword>
<dbReference type="Pfam" id="PF02518">
    <property type="entry name" value="HATPase_c"/>
    <property type="match status" value="1"/>
</dbReference>
<sequence>MSHGKLTGVTTSINPLLVRFLVVSIIIFLSGLYVAVWSEKNTENQNKSKLNEQINKELVAVSADILSELSKYEQALHGLRGTIKTVKLEDFTHKHHQEYFHSRDYKNAFPGSRGFGVIKKVGQDELVSFLENAAKDRDGKFRLKQLDNPQDPLFIIQYIEPEKDNLQAIGLDIGSEQNRRMAAIKAAVSNTTQLTGPITLVQADNKVKHGFLLLLPIQTARELNLNQKSDFNAWVYSPLLINEILDSVSSLNTNFQISISDVYLKQETNFFNSEVDSEINKRYALTNSLEVFGRNWLITLSPTINYIDSLELTPAHLIRNQVIFVSLLLSIFMFFIGRTLSKRFESITRKLSYAAVVENTSESIIAVDKDFLVLHWNHAAEDLFNKLQHLEKTRSVTLLEWLKPYIKQAELVSYFKQVSRGESILNLPFVVKNAESETAKQLQISLIPLMKNSSFLGATVSISDITKLIQLQNDLKIKNELLEQQVTVKSGEVIRKAQFQSSVLNSSHTAIIATNMDGVISLINQSAQDLLKLNENDTVDSLNIIELIQSTFFDSDEHSNFSKWVAKLLEHNASTLVTFCNHNIDLDVPIELTTSTILDEFGKASGYVFLAEDIRETLSLKRHVSLINSALDNSQDVLFWLDPQGHIIHLNNFANIQLGYTNRSVQYQSINEIIIYKEDESWEALKNNIDDNSRISIERSYQQSSGQTIPMLISCCKLMIDDDVFYYFAGKNISLRLIEETKLKTALSNVDAASKSKSTFISKMSHELRTPLNIANGMLQMLELTVLSDIQRTSVDGAKQSMRHLTYIIDDIMDLSDAERGLLTLENTEFVFDEVLDDIGFHLSNLIGDKPLEVHFDIDADVPLILLGDEKKLHQVILNIATNAVKFSLEGEVIIRISVERLQDSKVTLLFSITDSGIGIEPEKLEKIFELFSQSDDSSARHYGGLGVGLSIAHQFVNLMGGELTVVSKKGVGSTFSFNIDLVEVDTPNSLIPVSINKSLNVLLVDDNITALNVLGNTIKLLGWQVSVASSAEDGLRLFQQGLDNNKAFDLVLVDWKMPDVDGWQLAEKIRDITPVDNVPLLIMVSALSRQRLAEKAAESKSLLNGFISKPVTRTMLVEAITDAVSASEHNAQIPKVTKKEKSLLNKQILVVEDNPANQLIARTLLESQGALVVVASGGLIALEELNNYTFDFILMDIQMPDLDGYETTRRIRAHEQYLTLPIYAMTANVSDKDVKLCFEAGMDGHIAKPFQINKVVEIILEATSGVNTLTSVAISNKKVQDCLTNEAIEYCVNKNIDIENCLARFNYLNDLYKRSLVLFLDDLNVELIKLSASVNKRIEQDDFILFHTLKSTSESLGFKQLGELTKEIEHQIEQKVFESDEELSKSQFANVHQLMKQTADDVQGLLHLLLPNKESEKSNLMVNFEDAFSSLYEDVLGFNLNAIDTYHKIEEPLKSISKPLSEKLVACLNKLQFNEAKLHLDALKKLLMEE</sequence>
<evidence type="ECO:0000256" key="4">
    <source>
        <dbReference type="ARBA" id="ARBA00022553"/>
    </source>
</evidence>
<keyword evidence="6 11" id="KW-1133">Transmembrane helix</keyword>
<name>A0ABU3QZK6_9GAMM</name>
<dbReference type="PROSITE" id="PS50894">
    <property type="entry name" value="HPT"/>
    <property type="match status" value="1"/>
</dbReference>
<organism evidence="17 18">
    <name type="scientific">Psychrosphaera aquimarina</name>
    <dbReference type="NCBI Taxonomy" id="2044854"/>
    <lineage>
        <taxon>Bacteria</taxon>
        <taxon>Pseudomonadati</taxon>
        <taxon>Pseudomonadota</taxon>
        <taxon>Gammaproteobacteria</taxon>
        <taxon>Alteromonadales</taxon>
        <taxon>Pseudoalteromonadaceae</taxon>
        <taxon>Psychrosphaera</taxon>
    </lineage>
</organism>
<dbReference type="Pfam" id="PF13426">
    <property type="entry name" value="PAS_9"/>
    <property type="match status" value="1"/>
</dbReference>
<feature type="domain" description="HPt" evidence="16">
    <location>
        <begin position="1309"/>
        <end position="1410"/>
    </location>
</feature>
<comment type="caution">
    <text evidence="17">The sequence shown here is derived from an EMBL/GenBank/DDBJ whole genome shotgun (WGS) entry which is preliminary data.</text>
</comment>
<dbReference type="Pfam" id="PF03924">
    <property type="entry name" value="CHASE"/>
    <property type="match status" value="1"/>
</dbReference>
<keyword evidence="4 10" id="KW-0597">Phosphoprotein</keyword>
<feature type="domain" description="PAS" evidence="14">
    <location>
        <begin position="496"/>
        <end position="549"/>
    </location>
</feature>
<dbReference type="SUPFAM" id="SSF55874">
    <property type="entry name" value="ATPase domain of HSP90 chaperone/DNA topoisomerase II/histidine kinase"/>
    <property type="match status" value="1"/>
</dbReference>
<dbReference type="SUPFAM" id="SSF47384">
    <property type="entry name" value="Homodimeric domain of signal transducing histidine kinase"/>
    <property type="match status" value="1"/>
</dbReference>
<dbReference type="SMART" id="SM00448">
    <property type="entry name" value="REC"/>
    <property type="match status" value="2"/>
</dbReference>
<dbReference type="SUPFAM" id="SSF47226">
    <property type="entry name" value="Histidine-containing phosphotransfer domain, HPT domain"/>
    <property type="match status" value="1"/>
</dbReference>
<evidence type="ECO:0000256" key="1">
    <source>
        <dbReference type="ARBA" id="ARBA00000085"/>
    </source>
</evidence>
<feature type="domain" description="Response regulatory" evidence="13">
    <location>
        <begin position="1148"/>
        <end position="1264"/>
    </location>
</feature>
<dbReference type="CDD" id="cd17546">
    <property type="entry name" value="REC_hyHK_CKI1_RcsC-like"/>
    <property type="match status" value="2"/>
</dbReference>
<dbReference type="PROSITE" id="PS50110">
    <property type="entry name" value="RESPONSE_REGULATORY"/>
    <property type="match status" value="2"/>
</dbReference>
<protein>
    <recommendedName>
        <fullName evidence="3">histidine kinase</fullName>
        <ecNumber evidence="3">2.7.13.3</ecNumber>
    </recommendedName>
</protein>
<feature type="modified residue" description="Phosphohistidine" evidence="9">
    <location>
        <position position="1348"/>
    </location>
</feature>
<evidence type="ECO:0000256" key="9">
    <source>
        <dbReference type="PROSITE-ProRule" id="PRU00110"/>
    </source>
</evidence>
<evidence type="ECO:0000256" key="11">
    <source>
        <dbReference type="SAM" id="Phobius"/>
    </source>
</evidence>
<feature type="domain" description="Histidine kinase" evidence="12">
    <location>
        <begin position="763"/>
        <end position="984"/>
    </location>
</feature>
<evidence type="ECO:0000259" key="12">
    <source>
        <dbReference type="PROSITE" id="PS50109"/>
    </source>
</evidence>
<keyword evidence="18" id="KW-1185">Reference proteome</keyword>
<dbReference type="SMART" id="SM00387">
    <property type="entry name" value="HATPase_c"/>
    <property type="match status" value="1"/>
</dbReference>
<evidence type="ECO:0000256" key="8">
    <source>
        <dbReference type="ARBA" id="ARBA00023136"/>
    </source>
</evidence>
<dbReference type="Pfam" id="PF00989">
    <property type="entry name" value="PAS"/>
    <property type="match status" value="1"/>
</dbReference>
<feature type="transmembrane region" description="Helical" evidence="11">
    <location>
        <begin position="16"/>
        <end position="37"/>
    </location>
</feature>
<comment type="catalytic activity">
    <reaction evidence="1">
        <text>ATP + protein L-histidine = ADP + protein N-phospho-L-histidine.</text>
        <dbReference type="EC" id="2.7.13.3"/>
    </reaction>
</comment>
<dbReference type="InterPro" id="IPR004358">
    <property type="entry name" value="Sig_transdc_His_kin-like_C"/>
</dbReference>
<evidence type="ECO:0000256" key="6">
    <source>
        <dbReference type="ARBA" id="ARBA00022989"/>
    </source>
</evidence>
<feature type="domain" description="CHASE" evidence="15">
    <location>
        <begin position="150"/>
        <end position="217"/>
    </location>
</feature>
<dbReference type="CDD" id="cd16922">
    <property type="entry name" value="HATPase_EvgS-ArcB-TorS-like"/>
    <property type="match status" value="1"/>
</dbReference>
<dbReference type="InterPro" id="IPR036097">
    <property type="entry name" value="HisK_dim/P_sf"/>
</dbReference>
<dbReference type="InterPro" id="IPR008207">
    <property type="entry name" value="Sig_transdc_His_kin_Hpt_dom"/>
</dbReference>
<dbReference type="SMART" id="SM00388">
    <property type="entry name" value="HisKA"/>
    <property type="match status" value="1"/>
</dbReference>
<dbReference type="PROSITE" id="PS50112">
    <property type="entry name" value="PAS"/>
    <property type="match status" value="1"/>
</dbReference>
<evidence type="ECO:0000259" key="14">
    <source>
        <dbReference type="PROSITE" id="PS50112"/>
    </source>
</evidence>
<dbReference type="SUPFAM" id="SSF55785">
    <property type="entry name" value="PYP-like sensor domain (PAS domain)"/>
    <property type="match status" value="3"/>
</dbReference>
<dbReference type="Gene3D" id="3.30.450.20">
    <property type="entry name" value="PAS domain"/>
    <property type="match status" value="3"/>
</dbReference>
<proteinExistence type="predicted"/>
<dbReference type="RefSeq" id="WP_315946539.1">
    <property type="nucleotide sequence ID" value="NZ_JAWCUA010000007.1"/>
</dbReference>
<dbReference type="InterPro" id="IPR003594">
    <property type="entry name" value="HATPase_dom"/>
</dbReference>
<evidence type="ECO:0000259" key="13">
    <source>
        <dbReference type="PROSITE" id="PS50110"/>
    </source>
</evidence>
<dbReference type="Pfam" id="PF00072">
    <property type="entry name" value="Response_reg"/>
    <property type="match status" value="2"/>
</dbReference>